<proteinExistence type="inferred from homology"/>
<dbReference type="STRING" id="282197.SAMN04488517_11124"/>
<name>A0A0M6XXD4_9RHOB</name>
<accession>A0A0M6XXD4</accession>
<gene>
    <name evidence="6" type="primary">lsrR_2</name>
    <name evidence="6" type="ORF">JAN5088_03531</name>
</gene>
<dbReference type="GO" id="GO:0030246">
    <property type="term" value="F:carbohydrate binding"/>
    <property type="evidence" value="ECO:0007669"/>
    <property type="project" value="InterPro"/>
</dbReference>
<dbReference type="SUPFAM" id="SSF100950">
    <property type="entry name" value="NagB/RpiA/CoA transferase-like"/>
    <property type="match status" value="1"/>
</dbReference>
<reference evidence="6 7" key="1">
    <citation type="submission" date="2015-07" db="EMBL/GenBank/DDBJ databases">
        <authorList>
            <person name="Noorani M."/>
        </authorList>
    </citation>
    <scope>NUCLEOTIDE SEQUENCE [LARGE SCALE GENOMIC DNA]</scope>
    <source>
        <strain evidence="6 7">CECT 5088</strain>
    </source>
</reference>
<evidence type="ECO:0000256" key="2">
    <source>
        <dbReference type="ARBA" id="ARBA00023015"/>
    </source>
</evidence>
<dbReference type="InterPro" id="IPR007324">
    <property type="entry name" value="Sugar-bd_dom_put"/>
</dbReference>
<evidence type="ECO:0000313" key="7">
    <source>
        <dbReference type="Proteomes" id="UP000048908"/>
    </source>
</evidence>
<feature type="domain" description="Sugar-binding" evidence="5">
    <location>
        <begin position="67"/>
        <end position="319"/>
    </location>
</feature>
<comment type="similarity">
    <text evidence="1">Belongs to the SorC transcriptional regulatory family.</text>
</comment>
<evidence type="ECO:0000256" key="3">
    <source>
        <dbReference type="ARBA" id="ARBA00023125"/>
    </source>
</evidence>
<keyword evidence="7" id="KW-1185">Reference proteome</keyword>
<sequence length="322" mass="34502">MRDRPGKSDPLADHRFLARVSWAYYVEGLTQEKIAAQMGSTRLRINKALAEAKRLGIVRISIDTRHSQCFDLEARLTERFGLGRAHVTPEPLGDTDTQTMVGAALGHLLTDILRDPAVRRVGMGWGGTLNIAMRHVAPLARPDVEVVSAMVGLVEGSETNCAEITARLADLLGARRRYFPAPLFAGSAASRDAILEIDVFRTVLEGIRSCDVLVLATSDISDRNLLIRSALPGDITAEDLRAAGAVGDILGTVIDAHGEPIDHAINRRVIGIGLDDLYAIPDVVLAGGGAHKVTVLRALLGRGFVDTLVTDAATARGILDMP</sequence>
<protein>
    <submittedName>
        <fullName evidence="6">Transcriptional regulator LsrR</fullName>
    </submittedName>
</protein>
<keyword evidence="3" id="KW-0238">DNA-binding</keyword>
<dbReference type="Gene3D" id="3.40.50.1360">
    <property type="match status" value="1"/>
</dbReference>
<evidence type="ECO:0000256" key="1">
    <source>
        <dbReference type="ARBA" id="ARBA00010466"/>
    </source>
</evidence>
<dbReference type="InterPro" id="IPR036388">
    <property type="entry name" value="WH-like_DNA-bd_sf"/>
</dbReference>
<dbReference type="InterPro" id="IPR051054">
    <property type="entry name" value="SorC_transcr_regulators"/>
</dbReference>
<organism evidence="6 7">
    <name type="scientific">Jannaschia rubra</name>
    <dbReference type="NCBI Taxonomy" id="282197"/>
    <lineage>
        <taxon>Bacteria</taxon>
        <taxon>Pseudomonadati</taxon>
        <taxon>Pseudomonadota</taxon>
        <taxon>Alphaproteobacteria</taxon>
        <taxon>Rhodobacterales</taxon>
        <taxon>Roseobacteraceae</taxon>
        <taxon>Jannaschia</taxon>
    </lineage>
</organism>
<dbReference type="InterPro" id="IPR037171">
    <property type="entry name" value="NagB/RpiA_transferase-like"/>
</dbReference>
<dbReference type="Gene3D" id="1.10.10.10">
    <property type="entry name" value="Winged helix-like DNA-binding domain superfamily/Winged helix DNA-binding domain"/>
    <property type="match status" value="1"/>
</dbReference>
<dbReference type="PANTHER" id="PTHR34294">
    <property type="entry name" value="TRANSCRIPTIONAL REGULATOR-RELATED"/>
    <property type="match status" value="1"/>
</dbReference>
<dbReference type="Pfam" id="PF04198">
    <property type="entry name" value="Sugar-bind"/>
    <property type="match status" value="1"/>
</dbReference>
<keyword evidence="2" id="KW-0805">Transcription regulation</keyword>
<dbReference type="AlphaFoldDB" id="A0A0M6XXD4"/>
<evidence type="ECO:0000259" key="5">
    <source>
        <dbReference type="Pfam" id="PF04198"/>
    </source>
</evidence>
<evidence type="ECO:0000313" key="6">
    <source>
        <dbReference type="EMBL" id="CTQ34735.1"/>
    </source>
</evidence>
<dbReference type="GO" id="GO:0003677">
    <property type="term" value="F:DNA binding"/>
    <property type="evidence" value="ECO:0007669"/>
    <property type="project" value="UniProtKB-KW"/>
</dbReference>
<dbReference type="EMBL" id="CXPG01000025">
    <property type="protein sequence ID" value="CTQ34735.1"/>
    <property type="molecule type" value="Genomic_DNA"/>
</dbReference>
<keyword evidence="4" id="KW-0804">Transcription</keyword>
<evidence type="ECO:0000256" key="4">
    <source>
        <dbReference type="ARBA" id="ARBA00023163"/>
    </source>
</evidence>
<dbReference type="RefSeq" id="WP_055684102.1">
    <property type="nucleotide sequence ID" value="NZ_CXPG01000025.1"/>
</dbReference>
<dbReference type="Proteomes" id="UP000048908">
    <property type="component" value="Unassembled WGS sequence"/>
</dbReference>
<dbReference type="PANTHER" id="PTHR34294:SF1">
    <property type="entry name" value="TRANSCRIPTIONAL REGULATOR LSRR"/>
    <property type="match status" value="1"/>
</dbReference>